<protein>
    <submittedName>
        <fullName evidence="1">Uncharacterized protein</fullName>
    </submittedName>
</protein>
<accession>A0A7D5M375</accession>
<organism evidence="1 2">
    <name type="scientific">Nitrosopumilus ureiphilus</name>
    <dbReference type="NCBI Taxonomy" id="1470067"/>
    <lineage>
        <taxon>Archaea</taxon>
        <taxon>Nitrososphaerota</taxon>
        <taxon>Nitrososphaeria</taxon>
        <taxon>Nitrosopumilales</taxon>
        <taxon>Nitrosopumilaceae</taxon>
        <taxon>Nitrosopumilus</taxon>
    </lineage>
</organism>
<proteinExistence type="predicted"/>
<gene>
    <name evidence="1" type="ORF">C5F50_02170</name>
</gene>
<evidence type="ECO:0000313" key="1">
    <source>
        <dbReference type="EMBL" id="QLH06014.1"/>
    </source>
</evidence>
<dbReference type="EMBL" id="CP026995">
    <property type="protein sequence ID" value="QLH06014.1"/>
    <property type="molecule type" value="Genomic_DNA"/>
</dbReference>
<dbReference type="KEGG" id="nue:C5F50_02170"/>
<name>A0A7D5M375_9ARCH</name>
<keyword evidence="2" id="KW-1185">Reference proteome</keyword>
<dbReference type="AlphaFoldDB" id="A0A7D5M375"/>
<sequence>MISLTKDILIRGFDDSTHFELGKKSDQMGVSINSIVKDAVEQWLDKKIHVPHVHDLLIYSDEKSMNGFLNSLDRMTSSTEWFKSFAAPPKHHTEKVLSKLNWYNGTVKPYKPHGEDGSKYCGKVIQNITKASTKKPLCCVDFVITDVANNSFTQAMKLEKQYDDARLPGLMFCPYKASDLMNSDITDMIELFLMHDRIFVLKNDDIYKLHITKESIHKIFLN</sequence>
<evidence type="ECO:0000313" key="2">
    <source>
        <dbReference type="Proteomes" id="UP000509478"/>
    </source>
</evidence>
<dbReference type="Proteomes" id="UP000509478">
    <property type="component" value="Chromosome"/>
</dbReference>
<reference evidence="1 2" key="1">
    <citation type="submission" date="2018-02" db="EMBL/GenBank/DDBJ databases">
        <title>Complete genome of Nitrosopumilus ureaphilus PS0.</title>
        <authorList>
            <person name="Qin W."/>
            <person name="Zheng Y."/>
            <person name="Stahl D.A."/>
        </authorList>
    </citation>
    <scope>NUCLEOTIDE SEQUENCE [LARGE SCALE GENOMIC DNA]</scope>
    <source>
        <strain evidence="1 2">PS0</strain>
    </source>
</reference>